<feature type="compositionally biased region" description="Basic and acidic residues" evidence="1">
    <location>
        <begin position="38"/>
        <end position="47"/>
    </location>
</feature>
<name>W3WMM8_PESFW</name>
<dbReference type="EMBL" id="KI912119">
    <property type="protein sequence ID" value="ETS75118.1"/>
    <property type="molecule type" value="Genomic_DNA"/>
</dbReference>
<feature type="region of interest" description="Disordered" evidence="1">
    <location>
        <begin position="1"/>
        <end position="79"/>
    </location>
</feature>
<evidence type="ECO:0000256" key="1">
    <source>
        <dbReference type="SAM" id="MobiDB-lite"/>
    </source>
</evidence>
<accession>W3WMM8</accession>
<evidence type="ECO:0000313" key="3">
    <source>
        <dbReference type="Proteomes" id="UP000030651"/>
    </source>
</evidence>
<sequence length="79" mass="8741">MSEQPENLSLKKRVTNPIVPDKPRAGSAMTHGTGHGNKTGEYRRDSLRGQAMEGIGKLVHNQGLQDRGHEMRRKSGYEG</sequence>
<organism evidence="2 3">
    <name type="scientific">Pestalotiopsis fici (strain W106-1 / CGMCC3.15140)</name>
    <dbReference type="NCBI Taxonomy" id="1229662"/>
    <lineage>
        <taxon>Eukaryota</taxon>
        <taxon>Fungi</taxon>
        <taxon>Dikarya</taxon>
        <taxon>Ascomycota</taxon>
        <taxon>Pezizomycotina</taxon>
        <taxon>Sordariomycetes</taxon>
        <taxon>Xylariomycetidae</taxon>
        <taxon>Amphisphaeriales</taxon>
        <taxon>Sporocadaceae</taxon>
        <taxon>Pestalotiopsis</taxon>
    </lineage>
</organism>
<feature type="compositionally biased region" description="Basic and acidic residues" evidence="1">
    <location>
        <begin position="66"/>
        <end position="79"/>
    </location>
</feature>
<dbReference type="GeneID" id="19278615"/>
<dbReference type="OrthoDB" id="203279at2759"/>
<dbReference type="Proteomes" id="UP000030651">
    <property type="component" value="Unassembled WGS sequence"/>
</dbReference>
<dbReference type="RefSeq" id="XP_007840374.1">
    <property type="nucleotide sequence ID" value="XM_007842183.1"/>
</dbReference>
<dbReference type="HOGENOM" id="CLU_2606776_0_0_1"/>
<gene>
    <name evidence="2" type="ORF">PFICI_13602</name>
</gene>
<proteinExistence type="predicted"/>
<dbReference type="AlphaFoldDB" id="W3WMM8"/>
<reference evidence="3" key="1">
    <citation type="journal article" date="2015" name="BMC Genomics">
        <title>Genomic and transcriptomic analysis of the endophytic fungus Pestalotiopsis fici reveals its lifestyle and high potential for synthesis of natural products.</title>
        <authorList>
            <person name="Wang X."/>
            <person name="Zhang X."/>
            <person name="Liu L."/>
            <person name="Xiang M."/>
            <person name="Wang W."/>
            <person name="Sun X."/>
            <person name="Che Y."/>
            <person name="Guo L."/>
            <person name="Liu G."/>
            <person name="Guo L."/>
            <person name="Wang C."/>
            <person name="Yin W.B."/>
            <person name="Stadler M."/>
            <person name="Zhang X."/>
            <person name="Liu X."/>
        </authorList>
    </citation>
    <scope>NUCLEOTIDE SEQUENCE [LARGE SCALE GENOMIC DNA]</scope>
    <source>
        <strain evidence="3">W106-1 / CGMCC3.15140</strain>
    </source>
</reference>
<keyword evidence="3" id="KW-1185">Reference proteome</keyword>
<dbReference type="InParanoid" id="W3WMM8"/>
<dbReference type="KEGG" id="pfy:PFICI_13602"/>
<protein>
    <submittedName>
        <fullName evidence="2">Uncharacterized protein</fullName>
    </submittedName>
</protein>
<evidence type="ECO:0000313" key="2">
    <source>
        <dbReference type="EMBL" id="ETS75118.1"/>
    </source>
</evidence>